<organism evidence="4 5">
    <name type="scientific">Sinimarinibacterium flocculans</name>
    <dbReference type="NCBI Taxonomy" id="985250"/>
    <lineage>
        <taxon>Bacteria</taxon>
        <taxon>Pseudomonadati</taxon>
        <taxon>Pseudomonadota</taxon>
        <taxon>Gammaproteobacteria</taxon>
        <taxon>Nevskiales</taxon>
        <taxon>Nevskiaceae</taxon>
        <taxon>Sinimarinibacterium</taxon>
    </lineage>
</organism>
<dbReference type="PANTHER" id="PTHR30055">
    <property type="entry name" value="HTH-TYPE TRANSCRIPTIONAL REGULATOR RUTR"/>
    <property type="match status" value="1"/>
</dbReference>
<name>A0A318E583_9GAMM</name>
<dbReference type="InterPro" id="IPR050109">
    <property type="entry name" value="HTH-type_TetR-like_transc_reg"/>
</dbReference>
<reference evidence="4 5" key="1">
    <citation type="submission" date="2018-04" db="EMBL/GenBank/DDBJ databases">
        <title>Genomic Encyclopedia of Type Strains, Phase IV (KMG-IV): sequencing the most valuable type-strain genomes for metagenomic binning, comparative biology and taxonomic classification.</title>
        <authorList>
            <person name="Goeker M."/>
        </authorList>
    </citation>
    <scope>NUCLEOTIDE SEQUENCE [LARGE SCALE GENOMIC DNA]</scope>
    <source>
        <strain evidence="4 5">DSM 104150</strain>
    </source>
</reference>
<proteinExistence type="predicted"/>
<dbReference type="InterPro" id="IPR023772">
    <property type="entry name" value="DNA-bd_HTH_TetR-type_CS"/>
</dbReference>
<protein>
    <submittedName>
        <fullName evidence="4">TetR family transcriptional regulator</fullName>
    </submittedName>
</protein>
<gene>
    <name evidence="4" type="ORF">C8D93_11056</name>
</gene>
<evidence type="ECO:0000256" key="1">
    <source>
        <dbReference type="ARBA" id="ARBA00023125"/>
    </source>
</evidence>
<dbReference type="Proteomes" id="UP000248330">
    <property type="component" value="Unassembled WGS sequence"/>
</dbReference>
<dbReference type="OrthoDB" id="270177at2"/>
<evidence type="ECO:0000313" key="5">
    <source>
        <dbReference type="Proteomes" id="UP000248330"/>
    </source>
</evidence>
<dbReference type="InterPro" id="IPR009057">
    <property type="entry name" value="Homeodomain-like_sf"/>
</dbReference>
<dbReference type="PROSITE" id="PS01081">
    <property type="entry name" value="HTH_TETR_1"/>
    <property type="match status" value="1"/>
</dbReference>
<dbReference type="GO" id="GO:0003700">
    <property type="term" value="F:DNA-binding transcription factor activity"/>
    <property type="evidence" value="ECO:0007669"/>
    <property type="project" value="TreeGrafter"/>
</dbReference>
<dbReference type="Pfam" id="PF17932">
    <property type="entry name" value="TetR_C_24"/>
    <property type="match status" value="1"/>
</dbReference>
<dbReference type="Pfam" id="PF00440">
    <property type="entry name" value="TetR_N"/>
    <property type="match status" value="1"/>
</dbReference>
<evidence type="ECO:0000313" key="4">
    <source>
        <dbReference type="EMBL" id="PXV65238.1"/>
    </source>
</evidence>
<dbReference type="PANTHER" id="PTHR30055:SF237">
    <property type="entry name" value="TRANSCRIPTIONAL REPRESSOR MCE3R"/>
    <property type="match status" value="1"/>
</dbReference>
<dbReference type="Gene3D" id="1.10.357.10">
    <property type="entry name" value="Tetracycline Repressor, domain 2"/>
    <property type="match status" value="1"/>
</dbReference>
<keyword evidence="5" id="KW-1185">Reference proteome</keyword>
<evidence type="ECO:0000256" key="2">
    <source>
        <dbReference type="PROSITE-ProRule" id="PRU00335"/>
    </source>
</evidence>
<dbReference type="RefSeq" id="WP_110266279.1">
    <property type="nucleotide sequence ID" value="NZ_CAWNXA010000010.1"/>
</dbReference>
<dbReference type="InterPro" id="IPR001647">
    <property type="entry name" value="HTH_TetR"/>
</dbReference>
<sequence>MSKASPHRRVAAEKPRLPELPARRGAYAVVLDAALRLFAERGYGGTSVRDIATVAEVQPATLYAHFPSKAHVLAELVRIGHEVHQQRFREALLEVQPAPRLQLAAMVRAHVSMHADYPMLAVVANAELHALPAELAAPALQLRRESEQLLLEIVERGVRLGEFSVAQPWLAVAAIGSMGLRVANWYTPDLGMSADAVADAYVEFAWRIVGAKPQ</sequence>
<dbReference type="EMBL" id="QICN01000010">
    <property type="protein sequence ID" value="PXV65238.1"/>
    <property type="molecule type" value="Genomic_DNA"/>
</dbReference>
<dbReference type="PRINTS" id="PR00455">
    <property type="entry name" value="HTHTETR"/>
</dbReference>
<dbReference type="GO" id="GO:0000976">
    <property type="term" value="F:transcription cis-regulatory region binding"/>
    <property type="evidence" value="ECO:0007669"/>
    <property type="project" value="TreeGrafter"/>
</dbReference>
<accession>A0A318E583</accession>
<dbReference type="InterPro" id="IPR041490">
    <property type="entry name" value="KstR2_TetR_C"/>
</dbReference>
<dbReference type="SUPFAM" id="SSF48498">
    <property type="entry name" value="Tetracyclin repressor-like, C-terminal domain"/>
    <property type="match status" value="1"/>
</dbReference>
<dbReference type="PROSITE" id="PS50977">
    <property type="entry name" value="HTH_TETR_2"/>
    <property type="match status" value="1"/>
</dbReference>
<keyword evidence="1 2" id="KW-0238">DNA-binding</keyword>
<feature type="DNA-binding region" description="H-T-H motif" evidence="2">
    <location>
        <begin position="47"/>
        <end position="66"/>
    </location>
</feature>
<comment type="caution">
    <text evidence="4">The sequence shown here is derived from an EMBL/GenBank/DDBJ whole genome shotgun (WGS) entry which is preliminary data.</text>
</comment>
<dbReference type="AlphaFoldDB" id="A0A318E583"/>
<dbReference type="SUPFAM" id="SSF46689">
    <property type="entry name" value="Homeodomain-like"/>
    <property type="match status" value="1"/>
</dbReference>
<evidence type="ECO:0000259" key="3">
    <source>
        <dbReference type="PROSITE" id="PS50977"/>
    </source>
</evidence>
<feature type="domain" description="HTH tetR-type" evidence="3">
    <location>
        <begin position="24"/>
        <end position="84"/>
    </location>
</feature>
<dbReference type="InterPro" id="IPR036271">
    <property type="entry name" value="Tet_transcr_reg_TetR-rel_C_sf"/>
</dbReference>